<organism evidence="5 6">
    <name type="scientific">Pythium oligandrum</name>
    <name type="common">Mycoparasitic fungus</name>
    <dbReference type="NCBI Taxonomy" id="41045"/>
    <lineage>
        <taxon>Eukaryota</taxon>
        <taxon>Sar</taxon>
        <taxon>Stramenopiles</taxon>
        <taxon>Oomycota</taxon>
        <taxon>Peronosporomycetes</taxon>
        <taxon>Pythiales</taxon>
        <taxon>Pythiaceae</taxon>
        <taxon>Pythium</taxon>
    </lineage>
</organism>
<dbReference type="GO" id="GO:0001682">
    <property type="term" value="P:tRNA 5'-leader removal"/>
    <property type="evidence" value="ECO:0007669"/>
    <property type="project" value="InterPro"/>
</dbReference>
<keyword evidence="6" id="KW-1185">Reference proteome</keyword>
<protein>
    <submittedName>
        <fullName evidence="5">Uncharacterized protein</fullName>
    </submittedName>
</protein>
<dbReference type="EMBL" id="SPLM01000039">
    <property type="protein sequence ID" value="TMW64720.1"/>
    <property type="molecule type" value="Genomic_DNA"/>
</dbReference>
<dbReference type="InterPro" id="IPR023534">
    <property type="entry name" value="Rof/RNase_P-like"/>
</dbReference>
<sequence length="1027" mass="115324">MDEKSKKRPHDILASLDAAFASVESKPASKYTSKAALQANAAASQQAYQHKRKRRNKSSGTQQSNGNEKKGDDSKPNQAAVSKDKDRQEPVQSVAKYDPHYGRLDVEVLQVGLKNCSLVRLASMRKPNVLNATLRQYIEALTTNQNTGAATDKLKNKVMQFDNPIRTTDAAKRAQNETQAQSAKLLSARQRRKLGLHLVSTPIKYSEAQVLCEIWRRYARDILQDDFGQVKDEAVRSARIQAKLKTLDLSGCPIEVVKSRNPCNIGIEGIIISEKAHIVQVCVRESGKVISLAVFTYALLVTDILRSGPTLNSLAFPRIEPNVFATEGPEVLPTRVVSRSFDRTAALQAAPVYSSSTDPDGTKISEFKYAPSSYGMRSIHALRPEDMSWPSCLTNTEYDEECNLSHLSPETVYHMLNDLVETVRANSVNTSCYKTDFKDVLDSAPQPGDLTTKTVAELLRTFLATFPQRVRFVARAKTRWISGAGNFLSHYLLDHKYWMGVWATHFDDFDNTKPGIQICIDDLDRPLLCEKTWADFGRLKPQGTVDKLWDDITSRAVALQKANPTLTLDMTIIEAESDPLTLLGGAVVIAHKIFNVVVLYRQQLCSPGTKDCELQTIQEVRYEGRVLYTDVIEWNYITGLLRYGAQAYMIARLVCLLVGCYRIAPRAVGSGAQRGVKRLQTAFRLFFAMPCQVVVYGSFIPVLAYALAHIVDGVVLYHIDDGSLSSPSHFFACSFAEMIRLLAVRTRNVWFAAFIVRVIVFINTSGNWTPAMGVTAFKGYLLPYLSTAAIAFVITNPSFRDARVLEANEVEPSPTFMLIRAETLDSWKMNAGGVYTDIIMLGLACFCYLGARILFHVIRRLVRGKSSNGEEPNVLSWWPTSLCWTDCDVPYSAGYLWDPSCLVVGWENDMFATMLGSEPPPVRRECRISEGILLKTTTKYVLSEIPTRVALMNVLFLSDPWNYMTLRLGFSHIHLYHLEQDGVVRYVLHPYSRPRFLREFEFKPEEVLLEKTLNAAEVDWDHLVLCR</sequence>
<comment type="subcellular location">
    <subcellularLocation>
        <location evidence="1">Nucleus</location>
    </subcellularLocation>
</comment>
<comment type="caution">
    <text evidence="5">The sequence shown here is derived from an EMBL/GenBank/DDBJ whole genome shotgun (WGS) entry which is preliminary data.</text>
</comment>
<dbReference type="GO" id="GO:0033204">
    <property type="term" value="F:ribonuclease P RNA binding"/>
    <property type="evidence" value="ECO:0007669"/>
    <property type="project" value="InterPro"/>
</dbReference>
<evidence type="ECO:0000256" key="4">
    <source>
        <dbReference type="SAM" id="Phobius"/>
    </source>
</evidence>
<evidence type="ECO:0000256" key="3">
    <source>
        <dbReference type="SAM" id="MobiDB-lite"/>
    </source>
</evidence>
<dbReference type="Pfam" id="PF01868">
    <property type="entry name" value="RNase_P-MRP_p29"/>
    <property type="match status" value="1"/>
</dbReference>
<dbReference type="GO" id="GO:0000172">
    <property type="term" value="C:ribonuclease MRP complex"/>
    <property type="evidence" value="ECO:0007669"/>
    <property type="project" value="InterPro"/>
</dbReference>
<feature type="region of interest" description="Disordered" evidence="3">
    <location>
        <begin position="23"/>
        <end position="96"/>
    </location>
</feature>
<dbReference type="InterPro" id="IPR002730">
    <property type="entry name" value="Rpp29/RNP1"/>
</dbReference>
<dbReference type="GO" id="GO:0005634">
    <property type="term" value="C:nucleus"/>
    <property type="evidence" value="ECO:0007669"/>
    <property type="project" value="UniProtKB-SubCell"/>
</dbReference>
<proteinExistence type="inferred from homology"/>
<keyword evidence="4" id="KW-0812">Transmembrane</keyword>
<accession>A0A8K1CK40</accession>
<keyword evidence="4" id="KW-1133">Transmembrane helix</keyword>
<dbReference type="InterPro" id="IPR016848">
    <property type="entry name" value="RNase_P/MRP_Rpp29-subunit"/>
</dbReference>
<dbReference type="InterPro" id="IPR036980">
    <property type="entry name" value="RNase_P/MRP_Rpp29_sf"/>
</dbReference>
<feature type="transmembrane region" description="Helical" evidence="4">
    <location>
        <begin position="749"/>
        <end position="768"/>
    </location>
</feature>
<dbReference type="SUPFAM" id="SSF101744">
    <property type="entry name" value="Rof/RNase P subunit-like"/>
    <property type="match status" value="1"/>
</dbReference>
<feature type="transmembrane region" description="Helical" evidence="4">
    <location>
        <begin position="834"/>
        <end position="855"/>
    </location>
</feature>
<dbReference type="Gene3D" id="2.30.30.210">
    <property type="entry name" value="Ribonuclease P/MRP, subunit p29"/>
    <property type="match status" value="1"/>
</dbReference>
<name>A0A8K1CK40_PYTOL</name>
<dbReference type="GO" id="GO:0030677">
    <property type="term" value="C:ribonuclease P complex"/>
    <property type="evidence" value="ECO:0007669"/>
    <property type="project" value="InterPro"/>
</dbReference>
<feature type="transmembrane region" description="Helical" evidence="4">
    <location>
        <begin position="685"/>
        <end position="708"/>
    </location>
</feature>
<reference evidence="5" key="1">
    <citation type="submission" date="2019-03" db="EMBL/GenBank/DDBJ databases">
        <title>Long read genome sequence of the mycoparasitic Pythium oligandrum ATCC 38472 isolated from sugarbeet rhizosphere.</title>
        <authorList>
            <person name="Gaulin E."/>
        </authorList>
    </citation>
    <scope>NUCLEOTIDE SEQUENCE</scope>
    <source>
        <strain evidence="5">ATCC 38472_TT</strain>
    </source>
</reference>
<comment type="similarity">
    <text evidence="2">Belongs to the eukaryotic/archaeal RNase P protein component 1 family.</text>
</comment>
<evidence type="ECO:0000256" key="1">
    <source>
        <dbReference type="ARBA" id="ARBA00004123"/>
    </source>
</evidence>
<dbReference type="PANTHER" id="PTHR13348">
    <property type="entry name" value="RIBONUCLEASE P SUBUNIT P29"/>
    <property type="match status" value="1"/>
</dbReference>
<dbReference type="GO" id="GO:0006364">
    <property type="term" value="P:rRNA processing"/>
    <property type="evidence" value="ECO:0007669"/>
    <property type="project" value="TreeGrafter"/>
</dbReference>
<evidence type="ECO:0000313" key="5">
    <source>
        <dbReference type="EMBL" id="TMW64720.1"/>
    </source>
</evidence>
<keyword evidence="4" id="KW-0472">Membrane</keyword>
<dbReference type="PANTHER" id="PTHR13348:SF0">
    <property type="entry name" value="RIBONUCLEASE P PROTEIN SUBUNIT P29"/>
    <property type="match status" value="1"/>
</dbReference>
<dbReference type="AlphaFoldDB" id="A0A8K1CK40"/>
<feature type="compositionally biased region" description="Low complexity" evidence="3">
    <location>
        <begin position="35"/>
        <end position="48"/>
    </location>
</feature>
<dbReference type="OrthoDB" id="155125at2759"/>
<evidence type="ECO:0000256" key="2">
    <source>
        <dbReference type="ARBA" id="ARBA00006181"/>
    </source>
</evidence>
<dbReference type="Proteomes" id="UP000794436">
    <property type="component" value="Unassembled WGS sequence"/>
</dbReference>
<gene>
    <name evidence="5" type="ORF">Poli38472_011600</name>
</gene>
<evidence type="ECO:0000313" key="6">
    <source>
        <dbReference type="Proteomes" id="UP000794436"/>
    </source>
</evidence>
<feature type="transmembrane region" description="Helical" evidence="4">
    <location>
        <begin position="645"/>
        <end position="664"/>
    </location>
</feature>